<evidence type="ECO:0000313" key="4">
    <source>
        <dbReference type="EMBL" id="AMP44778.1"/>
    </source>
</evidence>
<keyword evidence="3" id="KW-0732">Signal</keyword>
<dbReference type="InterPro" id="IPR004214">
    <property type="entry name" value="Conotoxin"/>
</dbReference>
<name>A0A142C1S7_CONBE</name>
<evidence type="ECO:0000256" key="3">
    <source>
        <dbReference type="SAM" id="SignalP"/>
    </source>
</evidence>
<accession>A0A142C1S7</accession>
<protein>
    <submittedName>
        <fullName evidence="4">Conotoxin</fullName>
    </submittedName>
</protein>
<dbReference type="AlphaFoldDB" id="A0A142C1S7"/>
<evidence type="ECO:0000256" key="2">
    <source>
        <dbReference type="ARBA" id="ARBA00022525"/>
    </source>
</evidence>
<feature type="non-terminal residue" evidence="4">
    <location>
        <position position="81"/>
    </location>
</feature>
<feature type="signal peptide" evidence="3">
    <location>
        <begin position="1"/>
        <end position="21"/>
    </location>
</feature>
<organism evidence="4">
    <name type="scientific">Conus betulinus</name>
    <name type="common">Beech cone</name>
    <dbReference type="NCBI Taxonomy" id="89764"/>
    <lineage>
        <taxon>Eukaryota</taxon>
        <taxon>Metazoa</taxon>
        <taxon>Spiralia</taxon>
        <taxon>Lophotrochozoa</taxon>
        <taxon>Mollusca</taxon>
        <taxon>Gastropoda</taxon>
        <taxon>Caenogastropoda</taxon>
        <taxon>Neogastropoda</taxon>
        <taxon>Conoidea</taxon>
        <taxon>Conidae</taxon>
        <taxon>Conus</taxon>
        <taxon>Dendroconus</taxon>
    </lineage>
</organism>
<sequence>MNLVSMSIILLLLAQCQLFAATSIAERKTAQDNTDLNLITDLNAREDKPKCKGEGQGCFHTAECCDTYYCRQSFKSVCEIG</sequence>
<dbReference type="GO" id="GO:0008200">
    <property type="term" value="F:ion channel inhibitor activity"/>
    <property type="evidence" value="ECO:0007669"/>
    <property type="project" value="InterPro"/>
</dbReference>
<proteinExistence type="evidence at transcript level"/>
<dbReference type="EMBL" id="KU564030">
    <property type="protein sequence ID" value="AMP44778.1"/>
    <property type="molecule type" value="mRNA"/>
</dbReference>
<dbReference type="GO" id="GO:0005576">
    <property type="term" value="C:extracellular region"/>
    <property type="evidence" value="ECO:0007669"/>
    <property type="project" value="UniProtKB-SubCell"/>
</dbReference>
<reference evidence="4" key="1">
    <citation type="submission" date="2015-12" db="EMBL/GenBank/DDBJ databases">
        <title>High throughput identification of novel conotoxins from the Chinese tubular cone snail Conus betulinus by multitranscriptome sequencing.</title>
        <authorList>
            <person name="Ruan Z."/>
            <person name="Peng C."/>
            <person name="Shi Q."/>
            <person name="Yao G."/>
            <person name="Gao B.-M."/>
        </authorList>
    </citation>
    <scope>NUCLEOTIDE SEQUENCE</scope>
</reference>
<dbReference type="Pfam" id="PF02950">
    <property type="entry name" value="Conotoxin"/>
    <property type="match status" value="1"/>
</dbReference>
<evidence type="ECO:0000256" key="1">
    <source>
        <dbReference type="ARBA" id="ARBA00004613"/>
    </source>
</evidence>
<feature type="chain" id="PRO_5007493371" evidence="3">
    <location>
        <begin position="22"/>
        <end position="81"/>
    </location>
</feature>
<keyword evidence="2" id="KW-0964">Secreted</keyword>
<feature type="non-terminal residue" evidence="4">
    <location>
        <position position="1"/>
    </location>
</feature>
<comment type="subcellular location">
    <subcellularLocation>
        <location evidence="1">Secreted</location>
    </subcellularLocation>
</comment>